<sequence>MTLTPEQESGRVPPLPPTIARALTVPERTGAVCVNCCGQVDVRTRPTAVHDMFGNRWKVRFCSGCGDPS</sequence>
<comment type="caution">
    <text evidence="1">The sequence shown here is derived from an EMBL/GenBank/DDBJ whole genome shotgun (WGS) entry which is preliminary data.</text>
</comment>
<accession>A0A852ZZ95</accession>
<dbReference type="AlphaFoldDB" id="A0A852ZZ95"/>
<evidence type="ECO:0000313" key="1">
    <source>
        <dbReference type="EMBL" id="NYI07656.1"/>
    </source>
</evidence>
<proteinExistence type="predicted"/>
<reference evidence="1 2" key="1">
    <citation type="submission" date="2020-07" db="EMBL/GenBank/DDBJ databases">
        <title>Sequencing the genomes of 1000 actinobacteria strains.</title>
        <authorList>
            <person name="Klenk H.-P."/>
        </authorList>
    </citation>
    <scope>NUCLEOTIDE SEQUENCE [LARGE SCALE GENOMIC DNA]</scope>
    <source>
        <strain evidence="1 2">DSM 42178</strain>
    </source>
</reference>
<protein>
    <submittedName>
        <fullName evidence="1">Uncharacterized protein</fullName>
    </submittedName>
</protein>
<evidence type="ECO:0000313" key="2">
    <source>
        <dbReference type="Proteomes" id="UP000567795"/>
    </source>
</evidence>
<organism evidence="1 2">
    <name type="scientific">Allostreptomyces psammosilenae</name>
    <dbReference type="NCBI Taxonomy" id="1892865"/>
    <lineage>
        <taxon>Bacteria</taxon>
        <taxon>Bacillati</taxon>
        <taxon>Actinomycetota</taxon>
        <taxon>Actinomycetes</taxon>
        <taxon>Kitasatosporales</taxon>
        <taxon>Streptomycetaceae</taxon>
        <taxon>Allostreptomyces</taxon>
    </lineage>
</organism>
<dbReference type="EMBL" id="JACBZD010000002">
    <property type="protein sequence ID" value="NYI07656.1"/>
    <property type="molecule type" value="Genomic_DNA"/>
</dbReference>
<dbReference type="Proteomes" id="UP000567795">
    <property type="component" value="Unassembled WGS sequence"/>
</dbReference>
<keyword evidence="2" id="KW-1185">Reference proteome</keyword>
<gene>
    <name evidence="1" type="ORF">FHU37_004685</name>
</gene>
<name>A0A852ZZ95_9ACTN</name>